<feature type="domain" description="DUF3566" evidence="3">
    <location>
        <begin position="95"/>
        <end position="212"/>
    </location>
</feature>
<comment type="caution">
    <text evidence="4">The sequence shown here is derived from an EMBL/GenBank/DDBJ whole genome shotgun (WGS) entry which is preliminary data.</text>
</comment>
<reference evidence="4 5" key="1">
    <citation type="submission" date="2014-01" db="EMBL/GenBank/DDBJ databases">
        <title>Actinotalea ferrariae CF5-4.</title>
        <authorList>
            <person name="Chen F."/>
            <person name="Li Y."/>
            <person name="Wang G."/>
        </authorList>
    </citation>
    <scope>NUCLEOTIDE SEQUENCE [LARGE SCALE GENOMIC DNA]</scope>
    <source>
        <strain evidence="4 5">CF5-4</strain>
    </source>
</reference>
<dbReference type="AlphaFoldDB" id="A0A021VRY8"/>
<dbReference type="EMBL" id="AXCW01000060">
    <property type="protein sequence ID" value="EYR63911.1"/>
    <property type="molecule type" value="Genomic_DNA"/>
</dbReference>
<keyword evidence="2" id="KW-0472">Membrane</keyword>
<protein>
    <submittedName>
        <fullName evidence="4">Membrane protein</fullName>
    </submittedName>
</protein>
<evidence type="ECO:0000256" key="1">
    <source>
        <dbReference type="SAM" id="MobiDB-lite"/>
    </source>
</evidence>
<accession>A0A021VRY8</accession>
<dbReference type="Pfam" id="PF12089">
    <property type="entry name" value="DUF3566"/>
    <property type="match status" value="1"/>
</dbReference>
<feature type="region of interest" description="Disordered" evidence="1">
    <location>
        <begin position="1"/>
        <end position="92"/>
    </location>
</feature>
<evidence type="ECO:0000259" key="3">
    <source>
        <dbReference type="Pfam" id="PF12089"/>
    </source>
</evidence>
<feature type="transmembrane region" description="Helical" evidence="2">
    <location>
        <begin position="113"/>
        <end position="136"/>
    </location>
</feature>
<sequence>MSTDGTQPRPTSPTAPGRTSVRTAESAPQTDVRTTAERPAVPARDGGASPSVSDRLKAAGAAVAGAVNRDDRPASSRPGVAPREEAGASAATTAPRRVRLALARIDPWSVMKLSFLLSFAVGIMMVVAAAVVWFTLDGQGVFAQLDQTITEITGNPDFFPMEEYVAFDRVMALATIIAIVDVVLLTALATIGAFLYNIVAALVGGIHMTLTDD</sequence>
<dbReference type="InterPro" id="IPR021949">
    <property type="entry name" value="DUF3566_TM"/>
</dbReference>
<gene>
    <name evidence="4" type="ORF">N866_17180</name>
</gene>
<feature type="compositionally biased region" description="Polar residues" evidence="1">
    <location>
        <begin position="1"/>
        <end position="14"/>
    </location>
</feature>
<keyword evidence="2" id="KW-1133">Transmembrane helix</keyword>
<proteinExistence type="predicted"/>
<evidence type="ECO:0000313" key="5">
    <source>
        <dbReference type="Proteomes" id="UP000019753"/>
    </source>
</evidence>
<name>A0A021VRY8_9CELL</name>
<dbReference type="RefSeq" id="WP_081802431.1">
    <property type="nucleotide sequence ID" value="NZ_AXCW01000060.1"/>
</dbReference>
<feature type="compositionally biased region" description="Polar residues" evidence="1">
    <location>
        <begin position="20"/>
        <end position="33"/>
    </location>
</feature>
<evidence type="ECO:0000313" key="4">
    <source>
        <dbReference type="EMBL" id="EYR63911.1"/>
    </source>
</evidence>
<evidence type="ECO:0000256" key="2">
    <source>
        <dbReference type="SAM" id="Phobius"/>
    </source>
</evidence>
<keyword evidence="5" id="KW-1185">Reference proteome</keyword>
<organism evidence="4 5">
    <name type="scientific">Actinotalea ferrariae CF5-4</name>
    <dbReference type="NCBI Taxonomy" id="948458"/>
    <lineage>
        <taxon>Bacteria</taxon>
        <taxon>Bacillati</taxon>
        <taxon>Actinomycetota</taxon>
        <taxon>Actinomycetes</taxon>
        <taxon>Micrococcales</taxon>
        <taxon>Cellulomonadaceae</taxon>
        <taxon>Actinotalea</taxon>
    </lineage>
</organism>
<dbReference type="Proteomes" id="UP000019753">
    <property type="component" value="Unassembled WGS sequence"/>
</dbReference>
<feature type="transmembrane region" description="Helical" evidence="2">
    <location>
        <begin position="170"/>
        <end position="199"/>
    </location>
</feature>
<feature type="compositionally biased region" description="Low complexity" evidence="1">
    <location>
        <begin position="58"/>
        <end position="67"/>
    </location>
</feature>
<keyword evidence="2" id="KW-0812">Transmembrane</keyword>